<evidence type="ECO:0000256" key="6">
    <source>
        <dbReference type="ARBA" id="ARBA00022777"/>
    </source>
</evidence>
<evidence type="ECO:0000256" key="9">
    <source>
        <dbReference type="SAM" id="MobiDB-lite"/>
    </source>
</evidence>
<evidence type="ECO:0000256" key="8">
    <source>
        <dbReference type="ARBA" id="ARBA00023012"/>
    </source>
</evidence>
<dbReference type="PANTHER" id="PTHR24421:SF10">
    <property type="entry name" value="NITRATE_NITRITE SENSOR PROTEIN NARQ"/>
    <property type="match status" value="1"/>
</dbReference>
<evidence type="ECO:0000259" key="11">
    <source>
        <dbReference type="Pfam" id="PF02518"/>
    </source>
</evidence>
<evidence type="ECO:0000313" key="14">
    <source>
        <dbReference type="EMBL" id="MDT0477204.1"/>
    </source>
</evidence>
<feature type="domain" description="Histidine kinase/HSP90-like ATPase" evidence="11">
    <location>
        <begin position="350"/>
        <end position="446"/>
    </location>
</feature>
<evidence type="ECO:0000256" key="2">
    <source>
        <dbReference type="ARBA" id="ARBA00012438"/>
    </source>
</evidence>
<keyword evidence="10" id="KW-1133">Transmembrane helix</keyword>
<feature type="transmembrane region" description="Helical" evidence="10">
    <location>
        <begin position="98"/>
        <end position="117"/>
    </location>
</feature>
<keyword evidence="7" id="KW-0067">ATP-binding</keyword>
<dbReference type="Gene3D" id="1.20.5.1930">
    <property type="match status" value="1"/>
</dbReference>
<reference evidence="14" key="1">
    <citation type="submission" date="2024-05" db="EMBL/GenBank/DDBJ databases">
        <title>30 novel species of actinomycetes from the DSMZ collection.</title>
        <authorList>
            <person name="Nouioui I."/>
        </authorList>
    </citation>
    <scope>NUCLEOTIDE SEQUENCE</scope>
    <source>
        <strain evidence="14">DSM 41014</strain>
    </source>
</reference>
<proteinExistence type="predicted"/>
<keyword evidence="10" id="KW-0812">Transmembrane</keyword>
<dbReference type="Gene3D" id="3.30.565.10">
    <property type="entry name" value="Histidine kinase-like ATPase, C-terminal domain"/>
    <property type="match status" value="1"/>
</dbReference>
<feature type="transmembrane region" description="Helical" evidence="10">
    <location>
        <begin position="20"/>
        <end position="40"/>
    </location>
</feature>
<comment type="caution">
    <text evidence="14">The sequence shown here is derived from an EMBL/GenBank/DDBJ whole genome shotgun (WGS) entry which is preliminary data.</text>
</comment>
<evidence type="ECO:0000259" key="13">
    <source>
        <dbReference type="Pfam" id="PF23539"/>
    </source>
</evidence>
<evidence type="ECO:0000256" key="10">
    <source>
        <dbReference type="SAM" id="Phobius"/>
    </source>
</evidence>
<dbReference type="Pfam" id="PF02518">
    <property type="entry name" value="HATPase_c"/>
    <property type="match status" value="1"/>
</dbReference>
<evidence type="ECO:0000256" key="4">
    <source>
        <dbReference type="ARBA" id="ARBA00022679"/>
    </source>
</evidence>
<feature type="compositionally biased region" description="Basic and acidic residues" evidence="9">
    <location>
        <begin position="129"/>
        <end position="157"/>
    </location>
</feature>
<comment type="catalytic activity">
    <reaction evidence="1">
        <text>ATP + protein L-histidine = ADP + protein N-phospho-L-histidine.</text>
        <dbReference type="EC" id="2.7.13.3"/>
    </reaction>
</comment>
<sequence>MFEATVSTALRGVRIGRERWAALGVGTRDGVLAVLLAPVVFAPLTAPVGAEFGDLPTRPYDLPGLLLTAALWLPLTVRRRWPGACLAVIATAFAIRELAGYPATFASVGLYVALYGVGAHGAWRDRGAGTAGDHGDGDHGTGVRGGDVRGEDARGEGARGQGAPPVVGVGVGVVVASVLYVLFAIGLHGRGSPQGISDFVLIYAVLACCWAGGRAVRSWRAAEEGRRRAGVEAAMARERARIARELHDVVTHHVTAMVVQADAAQFVLADAPDRVATGLEAISDSGRRALTDLQHLLGVLNASGAGREGDRAPAPSPGTLGELVAHTRAAGQPVRLTEHGERRPMPSAVELAAYRVVQEALTNALKHAPGHPTHVQVRYGHEEIEVEVTTEPAPARGAVPAPRRAPVRGGGHGLVGLRERVGVFGGELRAGAAADGGFAVLARIPAGGGA</sequence>
<organism evidence="14 15">
    <name type="scientific">Streptomyces hintoniae</name>
    <dbReference type="NCBI Taxonomy" id="3075521"/>
    <lineage>
        <taxon>Bacteria</taxon>
        <taxon>Bacillati</taxon>
        <taxon>Actinomycetota</taxon>
        <taxon>Actinomycetes</taxon>
        <taxon>Kitasatosporales</taxon>
        <taxon>Streptomycetaceae</taxon>
        <taxon>Streptomyces</taxon>
    </lineage>
</organism>
<dbReference type="Pfam" id="PF23539">
    <property type="entry name" value="DUF7134"/>
    <property type="match status" value="1"/>
</dbReference>
<feature type="domain" description="DUF7134" evidence="13">
    <location>
        <begin position="29"/>
        <end position="129"/>
    </location>
</feature>
<dbReference type="EMBL" id="JAVRFF010000056">
    <property type="protein sequence ID" value="MDT0477204.1"/>
    <property type="molecule type" value="Genomic_DNA"/>
</dbReference>
<dbReference type="EC" id="2.7.13.3" evidence="2"/>
<dbReference type="SUPFAM" id="SSF55874">
    <property type="entry name" value="ATPase domain of HSP90 chaperone/DNA topoisomerase II/histidine kinase"/>
    <property type="match status" value="1"/>
</dbReference>
<gene>
    <name evidence="14" type="ORF">RM863_34295</name>
</gene>
<evidence type="ECO:0000259" key="12">
    <source>
        <dbReference type="Pfam" id="PF07730"/>
    </source>
</evidence>
<feature type="transmembrane region" description="Helical" evidence="10">
    <location>
        <begin position="199"/>
        <end position="216"/>
    </location>
</feature>
<keyword evidence="8" id="KW-0902">Two-component regulatory system</keyword>
<accession>A0ABU2UVZ1</accession>
<dbReference type="RefSeq" id="WP_311637509.1">
    <property type="nucleotide sequence ID" value="NZ_JAVRFF010000056.1"/>
</dbReference>
<dbReference type="InterPro" id="IPR011712">
    <property type="entry name" value="Sig_transdc_His_kin_sub3_dim/P"/>
</dbReference>
<evidence type="ECO:0000256" key="5">
    <source>
        <dbReference type="ARBA" id="ARBA00022741"/>
    </source>
</evidence>
<feature type="region of interest" description="Disordered" evidence="9">
    <location>
        <begin position="129"/>
        <end position="161"/>
    </location>
</feature>
<feature type="domain" description="Signal transduction histidine kinase subgroup 3 dimerisation and phosphoacceptor" evidence="12">
    <location>
        <begin position="238"/>
        <end position="302"/>
    </location>
</feature>
<feature type="transmembrane region" description="Helical" evidence="10">
    <location>
        <begin position="60"/>
        <end position="77"/>
    </location>
</feature>
<evidence type="ECO:0000256" key="1">
    <source>
        <dbReference type="ARBA" id="ARBA00000085"/>
    </source>
</evidence>
<evidence type="ECO:0000313" key="15">
    <source>
        <dbReference type="Proteomes" id="UP001180489"/>
    </source>
</evidence>
<dbReference type="GO" id="GO:0016301">
    <property type="term" value="F:kinase activity"/>
    <property type="evidence" value="ECO:0007669"/>
    <property type="project" value="UniProtKB-KW"/>
</dbReference>
<keyword evidence="10" id="KW-0472">Membrane</keyword>
<feature type="transmembrane region" description="Helical" evidence="10">
    <location>
        <begin position="166"/>
        <end position="187"/>
    </location>
</feature>
<protein>
    <recommendedName>
        <fullName evidence="2">histidine kinase</fullName>
        <ecNumber evidence="2">2.7.13.3</ecNumber>
    </recommendedName>
</protein>
<name>A0ABU2UVZ1_9ACTN</name>
<dbReference type="PANTHER" id="PTHR24421">
    <property type="entry name" value="NITRATE/NITRITE SENSOR PROTEIN NARX-RELATED"/>
    <property type="match status" value="1"/>
</dbReference>
<dbReference type="InterPro" id="IPR003594">
    <property type="entry name" value="HATPase_dom"/>
</dbReference>
<dbReference type="InterPro" id="IPR050482">
    <property type="entry name" value="Sensor_HK_TwoCompSys"/>
</dbReference>
<keyword evidence="15" id="KW-1185">Reference proteome</keyword>
<dbReference type="Pfam" id="PF07730">
    <property type="entry name" value="HisKA_3"/>
    <property type="match status" value="1"/>
</dbReference>
<keyword evidence="5" id="KW-0547">Nucleotide-binding</keyword>
<dbReference type="CDD" id="cd16917">
    <property type="entry name" value="HATPase_UhpB-NarQ-NarX-like"/>
    <property type="match status" value="1"/>
</dbReference>
<evidence type="ECO:0000256" key="7">
    <source>
        <dbReference type="ARBA" id="ARBA00022840"/>
    </source>
</evidence>
<dbReference type="InterPro" id="IPR055558">
    <property type="entry name" value="DUF7134"/>
</dbReference>
<keyword evidence="4" id="KW-0808">Transferase</keyword>
<keyword evidence="6 14" id="KW-0418">Kinase</keyword>
<keyword evidence="3" id="KW-0597">Phosphoprotein</keyword>
<dbReference type="InterPro" id="IPR036890">
    <property type="entry name" value="HATPase_C_sf"/>
</dbReference>
<evidence type="ECO:0000256" key="3">
    <source>
        <dbReference type="ARBA" id="ARBA00022553"/>
    </source>
</evidence>
<dbReference type="Proteomes" id="UP001180489">
    <property type="component" value="Unassembled WGS sequence"/>
</dbReference>